<dbReference type="SUPFAM" id="SSF56349">
    <property type="entry name" value="DNA breaking-rejoining enzymes"/>
    <property type="match status" value="1"/>
</dbReference>
<dbReference type="Pfam" id="PF14659">
    <property type="entry name" value="Phage_int_SAM_3"/>
    <property type="match status" value="1"/>
</dbReference>
<reference evidence="8 9" key="2">
    <citation type="journal article" date="2016" name="Genome Announc.">
        <title>Permanent Draft Genome Sequences for Two Variants of Frankia sp. Strain CpI1, the First Frankia Strain Isolated from Root Nodules of Comptonia peregrina.</title>
        <authorList>
            <person name="Oshone R."/>
            <person name="Hurst S.G.IV."/>
            <person name="Abebe-Akele F."/>
            <person name="Simpson S."/>
            <person name="Morris K."/>
            <person name="Thomas W.K."/>
            <person name="Tisa L.S."/>
        </authorList>
    </citation>
    <scope>NUCLEOTIDE SEQUENCE [LARGE SCALE GENOMIC DNA]</scope>
    <source>
        <strain evidence="9">CpI1-S</strain>
    </source>
</reference>
<comment type="caution">
    <text evidence="8">The sequence shown here is derived from an EMBL/GenBank/DDBJ whole genome shotgun (WGS) entry which is preliminary data.</text>
</comment>
<keyword evidence="3" id="KW-0233">DNA recombination</keyword>
<dbReference type="PANTHER" id="PTHR30349">
    <property type="entry name" value="PHAGE INTEGRASE-RELATED"/>
    <property type="match status" value="1"/>
</dbReference>
<dbReference type="OrthoDB" id="3175606at2"/>
<dbReference type="AlphaFoldDB" id="A0A0D8BC10"/>
<dbReference type="CDD" id="cd01189">
    <property type="entry name" value="INT_ICEBs1_C_like"/>
    <property type="match status" value="1"/>
</dbReference>
<dbReference type="PROSITE" id="PS51900">
    <property type="entry name" value="CB"/>
    <property type="match status" value="1"/>
</dbReference>
<proteinExistence type="predicted"/>
<dbReference type="InterPro" id="IPR010998">
    <property type="entry name" value="Integrase_recombinase_N"/>
</dbReference>
<feature type="region of interest" description="Disordered" evidence="5">
    <location>
        <begin position="1"/>
        <end position="21"/>
    </location>
</feature>
<dbReference type="PANTHER" id="PTHR30349:SF91">
    <property type="entry name" value="INTA PROTEIN"/>
    <property type="match status" value="1"/>
</dbReference>
<feature type="domain" description="Core-binding (CB)" evidence="7">
    <location>
        <begin position="80"/>
        <end position="163"/>
    </location>
</feature>
<dbReference type="InterPro" id="IPR004107">
    <property type="entry name" value="Integrase_SAM-like_N"/>
</dbReference>
<dbReference type="Gene3D" id="1.10.150.130">
    <property type="match status" value="1"/>
</dbReference>
<organism evidence="8 9">
    <name type="scientific">Frankia torreyi</name>
    <dbReference type="NCBI Taxonomy" id="1856"/>
    <lineage>
        <taxon>Bacteria</taxon>
        <taxon>Bacillati</taxon>
        <taxon>Actinomycetota</taxon>
        <taxon>Actinomycetes</taxon>
        <taxon>Frankiales</taxon>
        <taxon>Frankiaceae</taxon>
        <taxon>Frankia</taxon>
    </lineage>
</organism>
<dbReference type="Gene3D" id="1.10.443.10">
    <property type="entry name" value="Intergrase catalytic core"/>
    <property type="match status" value="1"/>
</dbReference>
<evidence type="ECO:0000256" key="2">
    <source>
        <dbReference type="ARBA" id="ARBA00023125"/>
    </source>
</evidence>
<dbReference type="RefSeq" id="WP_044886736.1">
    <property type="nucleotide sequence ID" value="NZ_JYFN01000036.1"/>
</dbReference>
<gene>
    <name evidence="8" type="ORF">FF36_04182</name>
</gene>
<dbReference type="PROSITE" id="PS51898">
    <property type="entry name" value="TYR_RECOMBINASE"/>
    <property type="match status" value="1"/>
</dbReference>
<keyword evidence="1" id="KW-0229">DNA integration</keyword>
<evidence type="ECO:0000259" key="7">
    <source>
        <dbReference type="PROSITE" id="PS51900"/>
    </source>
</evidence>
<dbReference type="InterPro" id="IPR050090">
    <property type="entry name" value="Tyrosine_recombinase_XerCD"/>
</dbReference>
<evidence type="ECO:0000256" key="5">
    <source>
        <dbReference type="SAM" id="MobiDB-lite"/>
    </source>
</evidence>
<evidence type="ECO:0000256" key="3">
    <source>
        <dbReference type="ARBA" id="ARBA00023172"/>
    </source>
</evidence>
<evidence type="ECO:0000313" key="8">
    <source>
        <dbReference type="EMBL" id="KJE21494.1"/>
    </source>
</evidence>
<dbReference type="Proteomes" id="UP000032545">
    <property type="component" value="Unassembled WGS sequence"/>
</dbReference>
<keyword evidence="9" id="KW-1185">Reference proteome</keyword>
<dbReference type="EMBL" id="JYFN01000036">
    <property type="protein sequence ID" value="KJE21494.1"/>
    <property type="molecule type" value="Genomic_DNA"/>
</dbReference>
<reference evidence="9" key="1">
    <citation type="submission" date="2015-02" db="EMBL/GenBank/DDBJ databases">
        <title>Draft Genome of Frankia sp. CpI1-S.</title>
        <authorList>
            <person name="Oshone R.T."/>
            <person name="Ngom M."/>
            <person name="Ghodhbane-Gtari F."/>
            <person name="Gtari M."/>
            <person name="Morris K."/>
            <person name="Thomas K."/>
            <person name="Sen A."/>
            <person name="Tisa L.S."/>
        </authorList>
    </citation>
    <scope>NUCLEOTIDE SEQUENCE [LARGE SCALE GENOMIC DNA]</scope>
    <source>
        <strain evidence="9">CpI1-S</strain>
    </source>
</reference>
<sequence length="408" mass="45960">MAARSAGGDDRQKRRRSQGEGALFQRSSDGMWVGRLDLGWEGGKRVRKTVYAKTEKECRQKLDKVKRAAELGVNVTAERRTTAVWLGEWLEIKEGDGTRASTLRAYRWLINTHIIPVIGRVQLDKLTPLDVRRLVSTARKAGLSAGSVRHVHSLIRNSLAEAERLDLVARNVAKAVKAPPVPHREVRALRPEEARRLVEVLRGERLEAVFACGLMLGLRRGEILGLRWTDVDLGGATLQVRQTLQRVDGSLRFVPAKTDRSHRKLPIPPRLVTILRRHRATQTAERTGLGDAWTETGLVFTSSVGTPLEPRNVNRRFEVLRRQADLPWLRLHDLRHAFASMLFAEGVPARTVMELLGHSTIQLTMNTYTHVMPETQRDAVDRLDRIFGEPTHSDDDEPDEDDGEELAG</sequence>
<feature type="domain" description="Tyr recombinase" evidence="6">
    <location>
        <begin position="184"/>
        <end position="381"/>
    </location>
</feature>
<dbReference type="GO" id="GO:0006310">
    <property type="term" value="P:DNA recombination"/>
    <property type="evidence" value="ECO:0007669"/>
    <property type="project" value="UniProtKB-KW"/>
</dbReference>
<feature type="compositionally biased region" description="Acidic residues" evidence="5">
    <location>
        <begin position="394"/>
        <end position="408"/>
    </location>
</feature>
<keyword evidence="2 4" id="KW-0238">DNA-binding</keyword>
<feature type="region of interest" description="Disordered" evidence="5">
    <location>
        <begin position="385"/>
        <end position="408"/>
    </location>
</feature>
<dbReference type="InterPro" id="IPR002104">
    <property type="entry name" value="Integrase_catalytic"/>
</dbReference>
<protein>
    <submittedName>
        <fullName evidence="8">Site-specific recombinase XerD</fullName>
    </submittedName>
</protein>
<evidence type="ECO:0000259" key="6">
    <source>
        <dbReference type="PROSITE" id="PS51898"/>
    </source>
</evidence>
<dbReference type="PATRIC" id="fig|1502723.3.peg.3896"/>
<accession>A0A0D8BC10</accession>
<evidence type="ECO:0000256" key="4">
    <source>
        <dbReference type="PROSITE-ProRule" id="PRU01248"/>
    </source>
</evidence>
<dbReference type="InterPro" id="IPR044068">
    <property type="entry name" value="CB"/>
</dbReference>
<dbReference type="InterPro" id="IPR013762">
    <property type="entry name" value="Integrase-like_cat_sf"/>
</dbReference>
<dbReference type="InterPro" id="IPR011010">
    <property type="entry name" value="DNA_brk_join_enz"/>
</dbReference>
<dbReference type="GO" id="GO:0003677">
    <property type="term" value="F:DNA binding"/>
    <property type="evidence" value="ECO:0007669"/>
    <property type="project" value="UniProtKB-UniRule"/>
</dbReference>
<evidence type="ECO:0000256" key="1">
    <source>
        <dbReference type="ARBA" id="ARBA00022908"/>
    </source>
</evidence>
<dbReference type="GO" id="GO:0015074">
    <property type="term" value="P:DNA integration"/>
    <property type="evidence" value="ECO:0007669"/>
    <property type="project" value="UniProtKB-KW"/>
</dbReference>
<dbReference type="Pfam" id="PF00589">
    <property type="entry name" value="Phage_integrase"/>
    <property type="match status" value="1"/>
</dbReference>
<name>A0A0D8BC10_9ACTN</name>
<evidence type="ECO:0000313" key="9">
    <source>
        <dbReference type="Proteomes" id="UP000032545"/>
    </source>
</evidence>